<organism evidence="2 3">
    <name type="scientific">Lophium mytilinum</name>
    <dbReference type="NCBI Taxonomy" id="390894"/>
    <lineage>
        <taxon>Eukaryota</taxon>
        <taxon>Fungi</taxon>
        <taxon>Dikarya</taxon>
        <taxon>Ascomycota</taxon>
        <taxon>Pezizomycotina</taxon>
        <taxon>Dothideomycetes</taxon>
        <taxon>Pleosporomycetidae</taxon>
        <taxon>Mytilinidiales</taxon>
        <taxon>Mytilinidiaceae</taxon>
        <taxon>Lophium</taxon>
    </lineage>
</organism>
<evidence type="ECO:0000313" key="2">
    <source>
        <dbReference type="EMBL" id="KAF2492992.1"/>
    </source>
</evidence>
<name>A0A6A6QL58_9PEZI</name>
<accession>A0A6A6QL58</accession>
<dbReference type="Proteomes" id="UP000799750">
    <property type="component" value="Unassembled WGS sequence"/>
</dbReference>
<sequence length="353" mass="38725">MSDPTSSDAKPRFSLVAAPPTPSSTANAPNPPSSQHPTEQPVTAPRNDVQQDAKEVEKAVGLSSRPVAVGSPLANLVLQIPQHARGQTPTEKTKSTVHHQPIDPTNRCATNSSLRHAAGQFVRAPIRQPTIDLNQPPPGPRVGRRTPSLNDPERDDVPQSPIETSEELHSSWILRIVDVPFDRSDPCRILLVHDPAQDIGASLKRVTQHSGGRARIIEYTFDREFIPLKYELPIQQNLVQHFANAYGLESPTLDYMIHGEGLKRHRGTPATDIEAICSQFLQTSESFPLKKIWTRSMLRPGMLDGPLAMSKSYYCCAEVGENRLVVVIVSHSRASSIAYWPAAHSGSASRVAH</sequence>
<dbReference type="AlphaFoldDB" id="A0A6A6QL58"/>
<feature type="region of interest" description="Disordered" evidence="1">
    <location>
        <begin position="127"/>
        <end position="164"/>
    </location>
</feature>
<reference evidence="2" key="1">
    <citation type="journal article" date="2020" name="Stud. Mycol.">
        <title>101 Dothideomycetes genomes: a test case for predicting lifestyles and emergence of pathogens.</title>
        <authorList>
            <person name="Haridas S."/>
            <person name="Albert R."/>
            <person name="Binder M."/>
            <person name="Bloem J."/>
            <person name="Labutti K."/>
            <person name="Salamov A."/>
            <person name="Andreopoulos B."/>
            <person name="Baker S."/>
            <person name="Barry K."/>
            <person name="Bills G."/>
            <person name="Bluhm B."/>
            <person name="Cannon C."/>
            <person name="Castanera R."/>
            <person name="Culley D."/>
            <person name="Daum C."/>
            <person name="Ezra D."/>
            <person name="Gonzalez J."/>
            <person name="Henrissat B."/>
            <person name="Kuo A."/>
            <person name="Liang C."/>
            <person name="Lipzen A."/>
            <person name="Lutzoni F."/>
            <person name="Magnuson J."/>
            <person name="Mondo S."/>
            <person name="Nolan M."/>
            <person name="Ohm R."/>
            <person name="Pangilinan J."/>
            <person name="Park H.-J."/>
            <person name="Ramirez L."/>
            <person name="Alfaro M."/>
            <person name="Sun H."/>
            <person name="Tritt A."/>
            <person name="Yoshinaga Y."/>
            <person name="Zwiers L.-H."/>
            <person name="Turgeon B."/>
            <person name="Goodwin S."/>
            <person name="Spatafora J."/>
            <person name="Crous P."/>
            <person name="Grigoriev I."/>
        </authorList>
    </citation>
    <scope>NUCLEOTIDE SEQUENCE</scope>
    <source>
        <strain evidence="2">CBS 269.34</strain>
    </source>
</reference>
<feature type="region of interest" description="Disordered" evidence="1">
    <location>
        <begin position="1"/>
        <end position="65"/>
    </location>
</feature>
<evidence type="ECO:0000256" key="1">
    <source>
        <dbReference type="SAM" id="MobiDB-lite"/>
    </source>
</evidence>
<proteinExistence type="predicted"/>
<protein>
    <submittedName>
        <fullName evidence="2">Uncharacterized protein</fullName>
    </submittedName>
</protein>
<keyword evidence="3" id="KW-1185">Reference proteome</keyword>
<dbReference type="EMBL" id="MU004193">
    <property type="protein sequence ID" value="KAF2492992.1"/>
    <property type="molecule type" value="Genomic_DNA"/>
</dbReference>
<gene>
    <name evidence="2" type="ORF">BU16DRAFT_95662</name>
</gene>
<evidence type="ECO:0000313" key="3">
    <source>
        <dbReference type="Proteomes" id="UP000799750"/>
    </source>
</evidence>
<feature type="compositionally biased region" description="Basic and acidic residues" evidence="1">
    <location>
        <begin position="49"/>
        <end position="58"/>
    </location>
</feature>
<feature type="region of interest" description="Disordered" evidence="1">
    <location>
        <begin position="84"/>
        <end position="110"/>
    </location>
</feature>